<accession>A0A9Q0YTI9</accession>
<evidence type="ECO:0000256" key="3">
    <source>
        <dbReference type="ARBA" id="ARBA00037247"/>
    </source>
</evidence>
<gene>
    <name evidence="10" type="ORF">HOLleu_32002</name>
</gene>
<proteinExistence type="inferred from homology"/>
<comment type="function">
    <text evidence="3">Acyl-CoA synthases catalyze the initial reaction in fatty acid metabolism, by forming a thioester with CoA. Has some preference toward medium-chain substrates. Plays a role in adipocyte differentiation.</text>
</comment>
<dbReference type="FunFam" id="3.30.300.30:FF:000008">
    <property type="entry name" value="2,3-dihydroxybenzoate-AMP ligase"/>
    <property type="match status" value="1"/>
</dbReference>
<dbReference type="InterPro" id="IPR020845">
    <property type="entry name" value="AMP-binding_CS"/>
</dbReference>
<dbReference type="SUPFAM" id="SSF56801">
    <property type="entry name" value="Acetyl-CoA synthetase-like"/>
    <property type="match status" value="1"/>
</dbReference>
<comment type="similarity">
    <text evidence="1">Belongs to the ATP-dependent AMP-binding enzyme family.</text>
</comment>
<protein>
    <recommendedName>
        <fullName evidence="5">Medium-chain acyl-CoA ligase ACSF2, mitochondrial</fullName>
        <ecNumber evidence="4">6.2.1.2</ecNumber>
    </recommendedName>
</protein>
<evidence type="ECO:0000256" key="6">
    <source>
        <dbReference type="ARBA" id="ARBA00047319"/>
    </source>
</evidence>
<dbReference type="AlphaFoldDB" id="A0A9Q0YTI9"/>
<evidence type="ECO:0000256" key="4">
    <source>
        <dbReference type="ARBA" id="ARBA00039009"/>
    </source>
</evidence>
<evidence type="ECO:0000313" key="11">
    <source>
        <dbReference type="Proteomes" id="UP001152320"/>
    </source>
</evidence>
<dbReference type="InterPro" id="IPR045851">
    <property type="entry name" value="AMP-bd_C_sf"/>
</dbReference>
<dbReference type="PROSITE" id="PS00455">
    <property type="entry name" value="AMP_BINDING"/>
    <property type="match status" value="1"/>
</dbReference>
<dbReference type="InterPro" id="IPR000873">
    <property type="entry name" value="AMP-dep_synth/lig_dom"/>
</dbReference>
<dbReference type="PANTHER" id="PTHR43201:SF5">
    <property type="entry name" value="MEDIUM-CHAIN ACYL-COA LIGASE ACSF2, MITOCHONDRIAL"/>
    <property type="match status" value="1"/>
</dbReference>
<dbReference type="Pfam" id="PF00501">
    <property type="entry name" value="AMP-binding"/>
    <property type="match status" value="1"/>
</dbReference>
<dbReference type="GO" id="GO:0006631">
    <property type="term" value="P:fatty acid metabolic process"/>
    <property type="evidence" value="ECO:0007669"/>
    <property type="project" value="TreeGrafter"/>
</dbReference>
<dbReference type="EMBL" id="JAIZAY010000016">
    <property type="protein sequence ID" value="KAJ8026999.1"/>
    <property type="molecule type" value="Genomic_DNA"/>
</dbReference>
<dbReference type="Gene3D" id="3.30.300.30">
    <property type="match status" value="1"/>
</dbReference>
<keyword evidence="2" id="KW-0436">Ligase</keyword>
<dbReference type="PANTHER" id="PTHR43201">
    <property type="entry name" value="ACYL-COA SYNTHETASE"/>
    <property type="match status" value="1"/>
</dbReference>
<name>A0A9Q0YTI9_HOLLE</name>
<evidence type="ECO:0000256" key="5">
    <source>
        <dbReference type="ARBA" id="ARBA00039638"/>
    </source>
</evidence>
<dbReference type="InterPro" id="IPR042099">
    <property type="entry name" value="ANL_N_sf"/>
</dbReference>
<evidence type="ECO:0000313" key="10">
    <source>
        <dbReference type="EMBL" id="KAJ8026999.1"/>
    </source>
</evidence>
<sequence length="596" mass="66132">MYRAIVLTSRFYNRGIRAFRDVKEFSSSASVYALGSDVSLKESYCHGASDMPLFGKTIGVALQETAEKFPYKDAFVYGAEGVRHTYRQLLDEVDCLAAGLMTTGIKKGDRVGIWGPNIKEWILTQYACARIGAILVNVNPAYRVEETVYALRMVGMKAIVAPRAFMTQDYYSMLREICPELETTKPGNLRSERLPDLRTIVIAGNENLKGTFSFDDIMDKGHNTRHEIENIGRDLQFDEGINIQFTSGTTGYPKGALLTHHGLLNNSFYVGLRMGYSEEGAVAACPLPLYHVAGTIIGSLSVIGHGATCVFPSPSFEPQVLLKSIQEEKCTIFPGVPTVYIVTLNHPDFDKYDTRSIRFCGMGASPCPEEVLKLVKSKLNVTPLVAYGMTESGPMAALTNHGDPPEVTLTTVGKPFHHTEVKVIDPQTKKILPVNECGEVCMRSYGNMKGYWNDPEKTKESIIDGWMHSGDLGKMDEKGNISIVGRIKDIIIRGGINIFPVEIEDFIYQHPKVETVQVVGVPDEIMGEEVCACIKLKQGETSTAEEIKAFCKEKISHFKIPRYVEFVESFPMTVSLKVKKFALRDIVAKKLGLSEK</sequence>
<evidence type="ECO:0000259" key="8">
    <source>
        <dbReference type="Pfam" id="PF00501"/>
    </source>
</evidence>
<evidence type="ECO:0000259" key="9">
    <source>
        <dbReference type="Pfam" id="PF13193"/>
    </source>
</evidence>
<dbReference type="Pfam" id="PF13193">
    <property type="entry name" value="AMP-binding_C"/>
    <property type="match status" value="1"/>
</dbReference>
<comment type="catalytic activity">
    <reaction evidence="6">
        <text>octanoate + ATP + CoA = octanoyl-CoA + AMP + diphosphate</text>
        <dbReference type="Rhea" id="RHEA:33631"/>
        <dbReference type="ChEBI" id="CHEBI:25646"/>
        <dbReference type="ChEBI" id="CHEBI:30616"/>
        <dbReference type="ChEBI" id="CHEBI:33019"/>
        <dbReference type="ChEBI" id="CHEBI:57287"/>
        <dbReference type="ChEBI" id="CHEBI:57386"/>
        <dbReference type="ChEBI" id="CHEBI:456215"/>
    </reaction>
</comment>
<feature type="domain" description="AMP-binding enzyme C-terminal" evidence="9">
    <location>
        <begin position="502"/>
        <end position="576"/>
    </location>
</feature>
<dbReference type="FunFam" id="3.40.50.12780:FF:000003">
    <property type="entry name" value="Long-chain-fatty-acid--CoA ligase FadD"/>
    <property type="match status" value="1"/>
</dbReference>
<organism evidence="10 11">
    <name type="scientific">Holothuria leucospilota</name>
    <name type="common">Black long sea cucumber</name>
    <name type="synonym">Mertensiothuria leucospilota</name>
    <dbReference type="NCBI Taxonomy" id="206669"/>
    <lineage>
        <taxon>Eukaryota</taxon>
        <taxon>Metazoa</taxon>
        <taxon>Echinodermata</taxon>
        <taxon>Eleutherozoa</taxon>
        <taxon>Echinozoa</taxon>
        <taxon>Holothuroidea</taxon>
        <taxon>Aspidochirotacea</taxon>
        <taxon>Aspidochirotida</taxon>
        <taxon>Holothuriidae</taxon>
        <taxon>Holothuria</taxon>
    </lineage>
</organism>
<reference evidence="10" key="1">
    <citation type="submission" date="2021-10" db="EMBL/GenBank/DDBJ databases">
        <title>Tropical sea cucumber genome reveals ecological adaptation and Cuvierian tubules defense mechanism.</title>
        <authorList>
            <person name="Chen T."/>
        </authorList>
    </citation>
    <scope>NUCLEOTIDE SEQUENCE</scope>
    <source>
        <strain evidence="10">Nanhai2018</strain>
        <tissue evidence="10">Muscle</tissue>
    </source>
</reference>
<feature type="domain" description="AMP-dependent synthetase/ligase" evidence="8">
    <location>
        <begin position="62"/>
        <end position="452"/>
    </location>
</feature>
<dbReference type="Gene3D" id="3.40.50.12780">
    <property type="entry name" value="N-terminal domain of ligase-like"/>
    <property type="match status" value="1"/>
</dbReference>
<dbReference type="OrthoDB" id="1700726at2759"/>
<comment type="catalytic activity">
    <reaction evidence="7">
        <text>a medium-chain fatty acid + ATP + CoA = a medium-chain fatty acyl-CoA + AMP + diphosphate</text>
        <dbReference type="Rhea" id="RHEA:48340"/>
        <dbReference type="ChEBI" id="CHEBI:30616"/>
        <dbReference type="ChEBI" id="CHEBI:33019"/>
        <dbReference type="ChEBI" id="CHEBI:57287"/>
        <dbReference type="ChEBI" id="CHEBI:59558"/>
        <dbReference type="ChEBI" id="CHEBI:90546"/>
        <dbReference type="ChEBI" id="CHEBI:456215"/>
        <dbReference type="EC" id="6.2.1.2"/>
    </reaction>
</comment>
<dbReference type="EC" id="6.2.1.2" evidence="4"/>
<dbReference type="GO" id="GO:0031956">
    <property type="term" value="F:medium-chain fatty acid-CoA ligase activity"/>
    <property type="evidence" value="ECO:0007669"/>
    <property type="project" value="UniProtKB-EC"/>
</dbReference>
<evidence type="ECO:0000256" key="7">
    <source>
        <dbReference type="ARBA" id="ARBA00048277"/>
    </source>
</evidence>
<dbReference type="Proteomes" id="UP001152320">
    <property type="component" value="Chromosome 16"/>
</dbReference>
<keyword evidence="11" id="KW-1185">Reference proteome</keyword>
<evidence type="ECO:0000256" key="2">
    <source>
        <dbReference type="ARBA" id="ARBA00022598"/>
    </source>
</evidence>
<comment type="caution">
    <text evidence="10">The sequence shown here is derived from an EMBL/GenBank/DDBJ whole genome shotgun (WGS) entry which is preliminary data.</text>
</comment>
<evidence type="ECO:0000256" key="1">
    <source>
        <dbReference type="ARBA" id="ARBA00006432"/>
    </source>
</evidence>
<dbReference type="InterPro" id="IPR025110">
    <property type="entry name" value="AMP-bd_C"/>
</dbReference>